<proteinExistence type="inferred from homology"/>
<organism evidence="7 8">
    <name type="scientific">Iris pallida</name>
    <name type="common">Sweet iris</name>
    <dbReference type="NCBI Taxonomy" id="29817"/>
    <lineage>
        <taxon>Eukaryota</taxon>
        <taxon>Viridiplantae</taxon>
        <taxon>Streptophyta</taxon>
        <taxon>Embryophyta</taxon>
        <taxon>Tracheophyta</taxon>
        <taxon>Spermatophyta</taxon>
        <taxon>Magnoliopsida</taxon>
        <taxon>Liliopsida</taxon>
        <taxon>Asparagales</taxon>
        <taxon>Iridaceae</taxon>
        <taxon>Iridoideae</taxon>
        <taxon>Irideae</taxon>
        <taxon>Iris</taxon>
    </lineage>
</organism>
<dbReference type="GO" id="GO:0005516">
    <property type="term" value="F:calmodulin binding"/>
    <property type="evidence" value="ECO:0007669"/>
    <property type="project" value="UniProtKB-KW"/>
</dbReference>
<protein>
    <submittedName>
        <fullName evidence="7">Protein IQ-DOMAIN 14-like</fullName>
    </submittedName>
</protein>
<dbReference type="InterPro" id="IPR027417">
    <property type="entry name" value="P-loop_NTPase"/>
</dbReference>
<name>A0AAX6E1P2_IRIPA</name>
<comment type="similarity">
    <text evidence="2">Belongs to the IQD family.</text>
</comment>
<dbReference type="InterPro" id="IPR000048">
    <property type="entry name" value="IQ_motif_EF-hand-BS"/>
</dbReference>
<evidence type="ECO:0000313" key="8">
    <source>
        <dbReference type="Proteomes" id="UP001140949"/>
    </source>
</evidence>
<dbReference type="InterPro" id="IPR025064">
    <property type="entry name" value="DUF4005"/>
</dbReference>
<reference evidence="7" key="1">
    <citation type="journal article" date="2023" name="GigaByte">
        <title>Genome assembly of the bearded iris, Iris pallida Lam.</title>
        <authorList>
            <person name="Bruccoleri R.E."/>
            <person name="Oakeley E.J."/>
            <person name="Faust A.M.E."/>
            <person name="Altorfer M."/>
            <person name="Dessus-Babus S."/>
            <person name="Burckhardt D."/>
            <person name="Oertli M."/>
            <person name="Naumann U."/>
            <person name="Petersen F."/>
            <person name="Wong J."/>
        </authorList>
    </citation>
    <scope>NUCLEOTIDE SEQUENCE</scope>
    <source>
        <strain evidence="7">GSM-AAB239-AS_SAM_17_03QT</strain>
    </source>
</reference>
<evidence type="ECO:0000256" key="3">
    <source>
        <dbReference type="ARBA" id="ARBA00024378"/>
    </source>
</evidence>
<reference evidence="7" key="2">
    <citation type="submission" date="2023-04" db="EMBL/GenBank/DDBJ databases">
        <authorList>
            <person name="Bruccoleri R.E."/>
            <person name="Oakeley E.J."/>
            <person name="Faust A.-M."/>
            <person name="Dessus-Babus S."/>
            <person name="Altorfer M."/>
            <person name="Burckhardt D."/>
            <person name="Oertli M."/>
            <person name="Naumann U."/>
            <person name="Petersen F."/>
            <person name="Wong J."/>
        </authorList>
    </citation>
    <scope>NUCLEOTIDE SEQUENCE</scope>
    <source>
        <strain evidence="7">GSM-AAB239-AS_SAM_17_03QT</strain>
        <tissue evidence="7">Leaf</tissue>
    </source>
</reference>
<dbReference type="SMART" id="SM00015">
    <property type="entry name" value="IQ"/>
    <property type="match status" value="2"/>
</dbReference>
<dbReference type="Gene3D" id="1.20.5.190">
    <property type="match status" value="1"/>
</dbReference>
<comment type="function">
    <text evidence="4">May be involved in cooperative interactions with calmodulins or calmodulin-like proteins. Recruits calmodulin proteins to microtubules, thus being a potential scaffold in cellular signaling and trafficking. May associate with nucleic acids and regulate gene expression at the transcriptional or post-transcriptional level.</text>
</comment>
<feature type="region of interest" description="Disordered" evidence="5">
    <location>
        <begin position="243"/>
        <end position="263"/>
    </location>
</feature>
<evidence type="ECO:0000256" key="4">
    <source>
        <dbReference type="ARBA" id="ARBA00045534"/>
    </source>
</evidence>
<dbReference type="CDD" id="cd23767">
    <property type="entry name" value="IQCD"/>
    <property type="match status" value="1"/>
</dbReference>
<evidence type="ECO:0000256" key="5">
    <source>
        <dbReference type="SAM" id="MobiDB-lite"/>
    </source>
</evidence>
<evidence type="ECO:0000256" key="2">
    <source>
        <dbReference type="ARBA" id="ARBA00024341"/>
    </source>
</evidence>
<dbReference type="AlphaFoldDB" id="A0AAX6E1P2"/>
<gene>
    <name evidence="7" type="ORF">M6B38_215115</name>
</gene>
<comment type="subunit">
    <text evidence="3">Binds to multiple calmodulin (CaM) in the presence of Ca(2+) and CaM-like proteins.</text>
</comment>
<evidence type="ECO:0000313" key="7">
    <source>
        <dbReference type="EMBL" id="KAJ6797936.1"/>
    </source>
</evidence>
<dbReference type="Pfam" id="PF13178">
    <property type="entry name" value="DUF4005"/>
    <property type="match status" value="1"/>
</dbReference>
<feature type="domain" description="DUF4005" evidence="6">
    <location>
        <begin position="270"/>
        <end position="337"/>
    </location>
</feature>
<dbReference type="PANTHER" id="PTHR32295">
    <property type="entry name" value="IQ-DOMAIN 5-RELATED"/>
    <property type="match status" value="1"/>
</dbReference>
<dbReference type="PANTHER" id="PTHR32295:SF45">
    <property type="entry name" value="PROTEIN IQ-DOMAIN 19"/>
    <property type="match status" value="1"/>
</dbReference>
<dbReference type="Proteomes" id="UP001140949">
    <property type="component" value="Unassembled WGS sequence"/>
</dbReference>
<accession>A0AAX6E1P2</accession>
<dbReference type="SUPFAM" id="SSF52540">
    <property type="entry name" value="P-loop containing nucleoside triphosphate hydrolases"/>
    <property type="match status" value="1"/>
</dbReference>
<comment type="caution">
    <text evidence="7">The sequence shown here is derived from an EMBL/GenBank/DDBJ whole genome shotgun (WGS) entry which is preliminary data.</text>
</comment>
<dbReference type="EMBL" id="JANAVB010040619">
    <property type="protein sequence ID" value="KAJ6797936.1"/>
    <property type="molecule type" value="Genomic_DNA"/>
</dbReference>
<dbReference type="PROSITE" id="PS50096">
    <property type="entry name" value="IQ"/>
    <property type="match status" value="2"/>
</dbReference>
<dbReference type="Pfam" id="PF00612">
    <property type="entry name" value="IQ"/>
    <property type="match status" value="2"/>
</dbReference>
<sequence length="381" mass="41860">MGKAAQWIKNFLTGRKEREKCSRTTAAAALRETRSGPLPALGTKERRRWSFGRSATGAAAGQKSAAAAVHADAERKRHSVDSAAAAAAARGADLQQQAAVIRLTATAAETVEEDAAIRIQSFFRSYLARRALCALRGLVKLQALIRGHLARRRTTATILSMQQALATAAQSRARAQRIQTIEEARAAAARRAQSSYRRSPHESLSRHSYEVEEDVKIVEMDHGESRSIYMYLQTERRDLRLLPTHSKGEVSPARTSFTDRSPRAASGRFEYSYSREERSPPSYLSAASARPSQEYCCPLYPNYMANTQSSRAKARSHSAPKQRPDSCEGTASGRRPSADGKYAVRGLRWRSIKLDRSSVSLQESECGSASTKYCGSLTATT</sequence>
<evidence type="ECO:0000256" key="1">
    <source>
        <dbReference type="ARBA" id="ARBA00022860"/>
    </source>
</evidence>
<keyword evidence="8" id="KW-1185">Reference proteome</keyword>
<keyword evidence="1" id="KW-0112">Calmodulin-binding</keyword>
<feature type="region of interest" description="Disordered" evidence="5">
    <location>
        <begin position="308"/>
        <end position="340"/>
    </location>
</feature>
<evidence type="ECO:0000259" key="6">
    <source>
        <dbReference type="Pfam" id="PF13178"/>
    </source>
</evidence>